<dbReference type="PANTHER" id="PTHR34700">
    <property type="entry name" value="POTASSIUM BINDING PROTEIN KBP"/>
    <property type="match status" value="1"/>
</dbReference>
<reference evidence="3 4" key="1">
    <citation type="submission" date="2021-03" db="EMBL/GenBank/DDBJ databases">
        <title>Aliifodinibius sp. nov., a new bacterium isolated from saline soil.</title>
        <authorList>
            <person name="Galisteo C."/>
            <person name="De La Haba R."/>
            <person name="Sanchez-Porro C."/>
            <person name="Ventosa A."/>
        </authorList>
    </citation>
    <scope>NUCLEOTIDE SEQUENCE [LARGE SCALE GENOMIC DNA]</scope>
    <source>
        <strain evidence="3 4">1BSP15-2V2</strain>
    </source>
</reference>
<gene>
    <name evidence="3" type="primary">lysM</name>
    <name evidence="3" type="ORF">J6I44_03615</name>
</gene>
<dbReference type="EMBL" id="JAGGJA010000002">
    <property type="protein sequence ID" value="MCW9705922.1"/>
    <property type="molecule type" value="Genomic_DNA"/>
</dbReference>
<feature type="domain" description="BON" evidence="1">
    <location>
        <begin position="21"/>
        <end position="91"/>
    </location>
</feature>
<dbReference type="InterPro" id="IPR018392">
    <property type="entry name" value="LysM"/>
</dbReference>
<evidence type="ECO:0000259" key="2">
    <source>
        <dbReference type="PROSITE" id="PS51782"/>
    </source>
</evidence>
<dbReference type="RefSeq" id="WP_265764618.1">
    <property type="nucleotide sequence ID" value="NZ_JAGGJA010000002.1"/>
</dbReference>
<organism evidence="3 4">
    <name type="scientific">Fodinibius salsisoli</name>
    <dbReference type="NCBI Taxonomy" id="2820877"/>
    <lineage>
        <taxon>Bacteria</taxon>
        <taxon>Pseudomonadati</taxon>
        <taxon>Balneolota</taxon>
        <taxon>Balneolia</taxon>
        <taxon>Balneolales</taxon>
        <taxon>Balneolaceae</taxon>
        <taxon>Fodinibius</taxon>
    </lineage>
</organism>
<dbReference type="InterPro" id="IPR052196">
    <property type="entry name" value="Bact_Kbp"/>
</dbReference>
<sequence>MGLISFIKEAGSKVLGIGESDEEKKKKATQSVKQNISNLGLDVENLDISINGDTATISGKAADQATKEKVVLAVGNNQGIANVDDQLTVEKQEPEAQYHTVESGDTLSAIAKQFYGDAGKYPIIFEANKPMLSDPNKIYPGQKLRIPPQ</sequence>
<proteinExistence type="predicted"/>
<feature type="domain" description="LysM" evidence="2">
    <location>
        <begin position="97"/>
        <end position="146"/>
    </location>
</feature>
<dbReference type="PROSITE" id="PS51782">
    <property type="entry name" value="LYSM"/>
    <property type="match status" value="1"/>
</dbReference>
<evidence type="ECO:0000259" key="1">
    <source>
        <dbReference type="PROSITE" id="PS50914"/>
    </source>
</evidence>
<dbReference type="Gene3D" id="3.10.350.10">
    <property type="entry name" value="LysM domain"/>
    <property type="match status" value="1"/>
</dbReference>
<keyword evidence="4" id="KW-1185">Reference proteome</keyword>
<evidence type="ECO:0000313" key="3">
    <source>
        <dbReference type="EMBL" id="MCW9705922.1"/>
    </source>
</evidence>
<protein>
    <submittedName>
        <fullName evidence="3">Peptidoglycan-binding protein LysM</fullName>
    </submittedName>
</protein>
<dbReference type="SMART" id="SM00257">
    <property type="entry name" value="LysM"/>
    <property type="match status" value="1"/>
</dbReference>
<dbReference type="NCBIfam" id="NF008399">
    <property type="entry name" value="PRK11198.1"/>
    <property type="match status" value="1"/>
</dbReference>
<dbReference type="CDD" id="cd00118">
    <property type="entry name" value="LysM"/>
    <property type="match status" value="1"/>
</dbReference>
<dbReference type="InterPro" id="IPR036779">
    <property type="entry name" value="LysM_dom_sf"/>
</dbReference>
<dbReference type="SUPFAM" id="SSF54106">
    <property type="entry name" value="LysM domain"/>
    <property type="match status" value="1"/>
</dbReference>
<dbReference type="Pfam" id="PF04972">
    <property type="entry name" value="BON"/>
    <property type="match status" value="1"/>
</dbReference>
<dbReference type="Pfam" id="PF01476">
    <property type="entry name" value="LysM"/>
    <property type="match status" value="1"/>
</dbReference>
<dbReference type="InterPro" id="IPR007055">
    <property type="entry name" value="BON_dom"/>
</dbReference>
<dbReference type="PANTHER" id="PTHR34700:SF8">
    <property type="entry name" value="POTASSIUM BINDING PROTEIN KBP"/>
    <property type="match status" value="1"/>
</dbReference>
<name>A0ABT3PJ10_9BACT</name>
<evidence type="ECO:0000313" key="4">
    <source>
        <dbReference type="Proteomes" id="UP001207918"/>
    </source>
</evidence>
<dbReference type="Proteomes" id="UP001207918">
    <property type="component" value="Unassembled WGS sequence"/>
</dbReference>
<dbReference type="PROSITE" id="PS50914">
    <property type="entry name" value="BON"/>
    <property type="match status" value="1"/>
</dbReference>
<comment type="caution">
    <text evidence="3">The sequence shown here is derived from an EMBL/GenBank/DDBJ whole genome shotgun (WGS) entry which is preliminary data.</text>
</comment>
<accession>A0ABT3PJ10</accession>